<dbReference type="EC" id="2.4.2.12" evidence="6"/>
<evidence type="ECO:0000313" key="10">
    <source>
        <dbReference type="Proteomes" id="UP001569414"/>
    </source>
</evidence>
<dbReference type="PANTHER" id="PTHR43816:SF1">
    <property type="entry name" value="NICOTINAMIDE PHOSPHORIBOSYLTRANSFERASE"/>
    <property type="match status" value="1"/>
</dbReference>
<evidence type="ECO:0000256" key="7">
    <source>
        <dbReference type="ARBA" id="ARBA00035036"/>
    </source>
</evidence>
<sequence length="120" mass="13171">MIALGRLEQKYSKAVCSLTTVATLSREGKKLIQQYLQETADSLEGLPFKLHDFGAHAASTEETAAIGGLAHLVNFQGTDIIATIVAGRRYYYAPILPHPYGRVFNSRSRAKYDDELEPGA</sequence>
<gene>
    <name evidence="9" type="ORF">ACCI51_09950</name>
</gene>
<keyword evidence="3" id="KW-0328">Glycosyltransferase</keyword>
<reference evidence="9 10" key="1">
    <citation type="submission" date="2024-08" db="EMBL/GenBank/DDBJ databases">
        <authorList>
            <person name="Ishaq N."/>
        </authorList>
    </citation>
    <scope>NUCLEOTIDE SEQUENCE [LARGE SCALE GENOMIC DNA]</scope>
    <source>
        <strain evidence="9 10">JCM 30400</strain>
    </source>
</reference>
<accession>A0ABV4NN77</accession>
<evidence type="ECO:0000256" key="1">
    <source>
        <dbReference type="ARBA" id="ARBA00010897"/>
    </source>
</evidence>
<dbReference type="Pfam" id="PF04095">
    <property type="entry name" value="NAPRTase"/>
    <property type="match status" value="1"/>
</dbReference>
<dbReference type="RefSeq" id="WP_371843494.1">
    <property type="nucleotide sequence ID" value="NZ_JBGMEL010000008.1"/>
</dbReference>
<dbReference type="InterPro" id="IPR013785">
    <property type="entry name" value="Aldolase_TIM"/>
</dbReference>
<evidence type="ECO:0000259" key="8">
    <source>
        <dbReference type="Pfam" id="PF04095"/>
    </source>
</evidence>
<comment type="caution">
    <text evidence="9">The sequence shown here is derived from an EMBL/GenBank/DDBJ whole genome shotgun (WGS) entry which is preliminary data.</text>
</comment>
<dbReference type="EMBL" id="JBGMEL010000008">
    <property type="protein sequence ID" value="MFA0790866.1"/>
    <property type="molecule type" value="Genomic_DNA"/>
</dbReference>
<dbReference type="PANTHER" id="PTHR43816">
    <property type="entry name" value="NICOTINAMIDE PHOSPHORIBOSYLTRANSFERASE"/>
    <property type="match status" value="1"/>
</dbReference>
<evidence type="ECO:0000256" key="2">
    <source>
        <dbReference type="ARBA" id="ARBA00022642"/>
    </source>
</evidence>
<evidence type="ECO:0000313" key="9">
    <source>
        <dbReference type="EMBL" id="MFA0790866.1"/>
    </source>
</evidence>
<comment type="similarity">
    <text evidence="1">Belongs to the NAPRTase family.</text>
</comment>
<evidence type="ECO:0000256" key="4">
    <source>
        <dbReference type="ARBA" id="ARBA00022679"/>
    </source>
</evidence>
<comment type="pathway">
    <text evidence="5">Cofactor biosynthesis; NAD(+) biosynthesis; nicotinamide D-ribonucleotide from 5-phospho-alpha-D-ribose 1-diphosphate and nicotinamide: step 1/1.</text>
</comment>
<dbReference type="SUPFAM" id="SSF51690">
    <property type="entry name" value="Nicotinate/Quinolinate PRTase C-terminal domain-like"/>
    <property type="match status" value="1"/>
</dbReference>
<organism evidence="9 10">
    <name type="scientific">Microbulbifer echini</name>
    <dbReference type="NCBI Taxonomy" id="1529067"/>
    <lineage>
        <taxon>Bacteria</taxon>
        <taxon>Pseudomonadati</taxon>
        <taxon>Pseudomonadota</taxon>
        <taxon>Gammaproteobacteria</taxon>
        <taxon>Cellvibrionales</taxon>
        <taxon>Microbulbiferaceae</taxon>
        <taxon>Microbulbifer</taxon>
    </lineage>
</organism>
<dbReference type="InterPro" id="IPR041525">
    <property type="entry name" value="N/Namide_PRibTrfase"/>
</dbReference>
<dbReference type="InterPro" id="IPR036068">
    <property type="entry name" value="Nicotinate_pribotase-like_C"/>
</dbReference>
<feature type="domain" description="Nicotinate/nicotinamide phosphoribosyltransferase" evidence="8">
    <location>
        <begin position="48"/>
        <end position="83"/>
    </location>
</feature>
<dbReference type="InterPro" id="IPR016471">
    <property type="entry name" value="Nicotinamide_PRibTrfase"/>
</dbReference>
<keyword evidence="2" id="KW-0662">Pyridine nucleotide biosynthesis</keyword>
<evidence type="ECO:0000256" key="3">
    <source>
        <dbReference type="ARBA" id="ARBA00022676"/>
    </source>
</evidence>
<name>A0ABV4NN77_9GAMM</name>
<protein>
    <recommendedName>
        <fullName evidence="7">Nicotinamide phosphoribosyltransferase</fullName>
        <ecNumber evidence="6">2.4.2.12</ecNumber>
    </recommendedName>
</protein>
<evidence type="ECO:0000256" key="5">
    <source>
        <dbReference type="ARBA" id="ARBA00035007"/>
    </source>
</evidence>
<evidence type="ECO:0000256" key="6">
    <source>
        <dbReference type="ARBA" id="ARBA00035024"/>
    </source>
</evidence>
<keyword evidence="10" id="KW-1185">Reference proteome</keyword>
<proteinExistence type="inferred from homology"/>
<keyword evidence="4" id="KW-0808">Transferase</keyword>
<dbReference type="Proteomes" id="UP001569414">
    <property type="component" value="Unassembled WGS sequence"/>
</dbReference>
<dbReference type="Gene3D" id="3.20.20.70">
    <property type="entry name" value="Aldolase class I"/>
    <property type="match status" value="1"/>
</dbReference>